<dbReference type="PIRSF" id="PIRSF001220">
    <property type="entry name" value="L-ASNase_gatD"/>
    <property type="match status" value="1"/>
</dbReference>
<protein>
    <recommendedName>
        <fullName evidence="1">asparaginase</fullName>
        <ecNumber evidence="1">3.5.1.1</ecNumber>
    </recommendedName>
</protein>
<dbReference type="SUPFAM" id="SSF48403">
    <property type="entry name" value="Ankyrin repeat"/>
    <property type="match status" value="1"/>
</dbReference>
<evidence type="ECO:0000256" key="1">
    <source>
        <dbReference type="ARBA" id="ARBA00012920"/>
    </source>
</evidence>
<dbReference type="InterPro" id="IPR036152">
    <property type="entry name" value="Asp/glu_Ase-like_sf"/>
</dbReference>
<feature type="compositionally biased region" description="Pro residues" evidence="3">
    <location>
        <begin position="38"/>
        <end position="51"/>
    </location>
</feature>
<dbReference type="PANTHER" id="PTHR11707">
    <property type="entry name" value="L-ASPARAGINASE"/>
    <property type="match status" value="1"/>
</dbReference>
<dbReference type="SMART" id="SM00248">
    <property type="entry name" value="ANK"/>
    <property type="match status" value="2"/>
</dbReference>
<evidence type="ECO:0000259" key="4">
    <source>
        <dbReference type="Pfam" id="PF00710"/>
    </source>
</evidence>
<dbReference type="SMART" id="SM00870">
    <property type="entry name" value="Asparaginase"/>
    <property type="match status" value="1"/>
</dbReference>
<dbReference type="Gene3D" id="3.40.50.1170">
    <property type="entry name" value="L-asparaginase, N-terminal domain"/>
    <property type="match status" value="1"/>
</dbReference>
<dbReference type="Pfam" id="PF12796">
    <property type="entry name" value="Ank_2"/>
    <property type="match status" value="1"/>
</dbReference>
<dbReference type="PROSITE" id="PS50088">
    <property type="entry name" value="ANK_REPEAT"/>
    <property type="match status" value="1"/>
</dbReference>
<dbReference type="GO" id="GO:0004067">
    <property type="term" value="F:asparaginase activity"/>
    <property type="evidence" value="ECO:0007669"/>
    <property type="project" value="UniProtKB-EC"/>
</dbReference>
<sequence>MSDEISTILSHHHRQHHAAAAAAGAADAGDGAATTARPVPPVLAPSPPMPPIDHSFQPKHLTAVANLDDSADDDEGNLVRNLSATTLAEMHAEREANGILPPQQQQQQQQQQQHTGRRRLSTVCEDGHAHGKMVALHDSKVLVLYTGGTIGMRTCPAGVYAPEQHYLPRAIRDIPPLNDKEYAERMYADLPLKPLCLPPVRGMSKRVVYWVVEYEPLLDSSDMTFDDWIRIAKEFRTFLLASGCVRKLRAPSTPTPNKCQVERGCLVVNVSQCAKGQVATSYMTAKILDDAGVIFGSDMTTEAALAKLAYVLAKQEWSIEQKAAMLRKNLAGELSVAHSDAQLVGELDIIPRLAKYLSITSSSETRMLRNALFPPLSCHAAFANDVQTLEHGASVHIRDANDENALLCAVRSRNLVAIKMVRQAGGQLVLPRPRIGVELCLSAGSGDLEALKAWNAAGANLSTTDYDGRTALHVAAARGLDEMCYWLCENGADPLVRDRLGRTPAEDARANIDEHMVEGLLAPNFQRIFALFGTPWKGGSGGGGT</sequence>
<feature type="repeat" description="ANK" evidence="2">
    <location>
        <begin position="467"/>
        <end position="499"/>
    </location>
</feature>
<dbReference type="Pfam" id="PF17763">
    <property type="entry name" value="Asparaginase_C"/>
    <property type="match status" value="1"/>
</dbReference>
<dbReference type="EC" id="3.5.1.1" evidence="1"/>
<dbReference type="Gene3D" id="1.25.40.20">
    <property type="entry name" value="Ankyrin repeat-containing domain"/>
    <property type="match status" value="1"/>
</dbReference>
<evidence type="ECO:0000259" key="5">
    <source>
        <dbReference type="Pfam" id="PF17763"/>
    </source>
</evidence>
<proteinExistence type="predicted"/>
<accession>A0A183BN56</accession>
<evidence type="ECO:0000313" key="7">
    <source>
        <dbReference type="WBParaSite" id="GPLIN_000204200"/>
    </source>
</evidence>
<feature type="region of interest" description="Disordered" evidence="3">
    <location>
        <begin position="1"/>
        <end position="56"/>
    </location>
</feature>
<dbReference type="PIRSF" id="PIRSF500176">
    <property type="entry name" value="L_ASNase"/>
    <property type="match status" value="1"/>
</dbReference>
<dbReference type="PROSITE" id="PS50297">
    <property type="entry name" value="ANK_REP_REGION"/>
    <property type="match status" value="1"/>
</dbReference>
<keyword evidence="2" id="KW-0040">ANK repeat</keyword>
<dbReference type="InterPro" id="IPR002110">
    <property type="entry name" value="Ankyrin_rpt"/>
</dbReference>
<reference evidence="6" key="1">
    <citation type="submission" date="2014-05" db="EMBL/GenBank/DDBJ databases">
        <title>The genome and life-stage specific transcriptomes of Globodera pallida elucidate key aspects of plant parasitism by a cyst nematode.</title>
        <authorList>
            <person name="Cotton J.A."/>
            <person name="Lilley C.J."/>
            <person name="Jones L.M."/>
            <person name="Kikuchi T."/>
            <person name="Reid A.J."/>
            <person name="Thorpe P."/>
            <person name="Tsai I.J."/>
            <person name="Beasley H."/>
            <person name="Blok V."/>
            <person name="Cock P.J.A."/>
            <person name="Van den Akker S.E."/>
            <person name="Holroyd N."/>
            <person name="Hunt M."/>
            <person name="Mantelin S."/>
            <person name="Naghra H."/>
            <person name="Pain A."/>
            <person name="Palomares-Rius J.E."/>
            <person name="Zarowiecki M."/>
            <person name="Berriman M."/>
            <person name="Jones J.T."/>
            <person name="Urwin P.E."/>
        </authorList>
    </citation>
    <scope>NUCLEOTIDE SEQUENCE [LARGE SCALE GENOMIC DNA]</scope>
    <source>
        <strain evidence="6">Lindley</strain>
    </source>
</reference>
<dbReference type="InterPro" id="IPR040919">
    <property type="entry name" value="Asparaginase_C"/>
</dbReference>
<dbReference type="InterPro" id="IPR006034">
    <property type="entry name" value="Asparaginase/glutaminase-like"/>
</dbReference>
<dbReference type="GO" id="GO:0009066">
    <property type="term" value="P:aspartate family amino acid metabolic process"/>
    <property type="evidence" value="ECO:0007669"/>
    <property type="project" value="UniProtKB-ARBA"/>
</dbReference>
<evidence type="ECO:0000313" key="6">
    <source>
        <dbReference type="Proteomes" id="UP000050741"/>
    </source>
</evidence>
<dbReference type="PANTHER" id="PTHR11707:SF28">
    <property type="entry name" value="60 KDA LYSOPHOSPHOLIPASE"/>
    <property type="match status" value="1"/>
</dbReference>
<organism evidence="6 7">
    <name type="scientific">Globodera pallida</name>
    <name type="common">Potato cyst nematode worm</name>
    <name type="synonym">Heterodera pallida</name>
    <dbReference type="NCBI Taxonomy" id="36090"/>
    <lineage>
        <taxon>Eukaryota</taxon>
        <taxon>Metazoa</taxon>
        <taxon>Ecdysozoa</taxon>
        <taxon>Nematoda</taxon>
        <taxon>Chromadorea</taxon>
        <taxon>Rhabditida</taxon>
        <taxon>Tylenchina</taxon>
        <taxon>Tylenchomorpha</taxon>
        <taxon>Tylenchoidea</taxon>
        <taxon>Heteroderidae</taxon>
        <taxon>Heteroderinae</taxon>
        <taxon>Globodera</taxon>
    </lineage>
</organism>
<name>A0A183BN56_GLOPA</name>
<dbReference type="InterPro" id="IPR036770">
    <property type="entry name" value="Ankyrin_rpt-contain_sf"/>
</dbReference>
<keyword evidence="6" id="KW-1185">Reference proteome</keyword>
<feature type="region of interest" description="Disordered" evidence="3">
    <location>
        <begin position="100"/>
        <end position="120"/>
    </location>
</feature>
<dbReference type="AlphaFoldDB" id="A0A183BN56"/>
<dbReference type="Gene3D" id="3.40.50.40">
    <property type="match status" value="1"/>
</dbReference>
<dbReference type="Pfam" id="PF00710">
    <property type="entry name" value="Asparaginase"/>
    <property type="match status" value="1"/>
</dbReference>
<evidence type="ECO:0000256" key="3">
    <source>
        <dbReference type="SAM" id="MobiDB-lite"/>
    </source>
</evidence>
<dbReference type="InterPro" id="IPR037152">
    <property type="entry name" value="L-asparaginase_N_sf"/>
</dbReference>
<dbReference type="InterPro" id="IPR027474">
    <property type="entry name" value="L-asparaginase_N"/>
</dbReference>
<feature type="compositionally biased region" description="Low complexity" evidence="3">
    <location>
        <begin position="103"/>
        <end position="113"/>
    </location>
</feature>
<evidence type="ECO:0000256" key="2">
    <source>
        <dbReference type="PROSITE-ProRule" id="PRU00023"/>
    </source>
</evidence>
<reference evidence="7" key="2">
    <citation type="submission" date="2016-06" db="UniProtKB">
        <authorList>
            <consortium name="WormBaseParasite"/>
        </authorList>
    </citation>
    <scope>IDENTIFICATION</scope>
</reference>
<dbReference type="InterPro" id="IPR027473">
    <property type="entry name" value="L-asparaginase_C"/>
</dbReference>
<feature type="compositionally biased region" description="Low complexity" evidence="3">
    <location>
        <begin position="18"/>
        <end position="36"/>
    </location>
</feature>
<dbReference type="SUPFAM" id="SSF53774">
    <property type="entry name" value="Glutaminase/Asparaginase"/>
    <property type="match status" value="2"/>
</dbReference>
<dbReference type="WBParaSite" id="GPLIN_000204200">
    <property type="protein sequence ID" value="GPLIN_000204200"/>
    <property type="gene ID" value="GPLIN_000204200"/>
</dbReference>
<dbReference type="Proteomes" id="UP000050741">
    <property type="component" value="Unassembled WGS sequence"/>
</dbReference>
<feature type="domain" description="L-asparaginase N-terminal" evidence="4">
    <location>
        <begin position="140"/>
        <end position="236"/>
    </location>
</feature>
<feature type="domain" description="Asparaginase/glutaminase C-terminal" evidence="5">
    <location>
        <begin position="261"/>
        <end position="322"/>
    </location>
</feature>